<dbReference type="AlphaFoldDB" id="A0A1C3XCN2"/>
<accession>A0A1C3XCN2</accession>
<dbReference type="Proteomes" id="UP000199101">
    <property type="component" value="Unassembled WGS sequence"/>
</dbReference>
<sequence>MERTEEETMLRPSKRVHKLLLSSPAHFIGEFNTPEVLISLAWPPFYAGRSRWFGGNGDSLSRTAIVLAFLTPPPPDPAPGVMLPNYEAAGEVVASVLSVLFGKRFDSHGPFEMSGHFGMPELSAFSTPCDQSLRHNDRRSRADRPIPLNLSEIGRVAGLITNTNDDPRVAGFLSAARFYRKALIAVEADPESAYLNLITAGEIVSNFYELTEEEAIDNEARLVLERIAKELPDGKKLASFLRARMRGIKRRFVSAITSKIDDSFFDRTEAEQQWGSIRKGDFPRCIAAAYDLRSRFVHSGYPFGQWISLQMERFEVQVGRPVVPDKEMGEVLARAPLFSGLERIMRYALLTFATELGAHVDVAT</sequence>
<evidence type="ECO:0000313" key="1">
    <source>
        <dbReference type="EMBL" id="SCB49724.1"/>
    </source>
</evidence>
<evidence type="ECO:0000313" key="2">
    <source>
        <dbReference type="Proteomes" id="UP000199101"/>
    </source>
</evidence>
<dbReference type="EMBL" id="FMAG01000014">
    <property type="protein sequence ID" value="SCB49724.1"/>
    <property type="molecule type" value="Genomic_DNA"/>
</dbReference>
<gene>
    <name evidence="1" type="ORF">GA0061103_0670</name>
</gene>
<name>A0A1C3XCN2_9HYPH</name>
<organism evidence="1 2">
    <name type="scientific">Rhizobium multihospitium</name>
    <dbReference type="NCBI Taxonomy" id="410764"/>
    <lineage>
        <taxon>Bacteria</taxon>
        <taxon>Pseudomonadati</taxon>
        <taxon>Pseudomonadota</taxon>
        <taxon>Alphaproteobacteria</taxon>
        <taxon>Hyphomicrobiales</taxon>
        <taxon>Rhizobiaceae</taxon>
        <taxon>Rhizobium/Agrobacterium group</taxon>
        <taxon>Rhizobium</taxon>
    </lineage>
</organism>
<protein>
    <submittedName>
        <fullName evidence="1">Uncharacterized protein</fullName>
    </submittedName>
</protein>
<keyword evidence="2" id="KW-1185">Reference proteome</keyword>
<dbReference type="STRING" id="410764.GA0061103_0670"/>
<reference evidence="2" key="1">
    <citation type="submission" date="2016-08" db="EMBL/GenBank/DDBJ databases">
        <authorList>
            <person name="Varghese N."/>
            <person name="Submissions Spin"/>
        </authorList>
    </citation>
    <scope>NUCLEOTIDE SEQUENCE [LARGE SCALE GENOMIC DNA]</scope>
    <source>
        <strain evidence="2">HAMBI 2975</strain>
    </source>
</reference>
<proteinExistence type="predicted"/>